<comment type="caution">
    <text evidence="2">The sequence shown here is derived from an EMBL/GenBank/DDBJ whole genome shotgun (WGS) entry which is preliminary data.</text>
</comment>
<name>A0AAD8RJ16_LOLMU</name>
<dbReference type="AlphaFoldDB" id="A0AAD8RJ16"/>
<evidence type="ECO:0000313" key="2">
    <source>
        <dbReference type="EMBL" id="KAK1620579.1"/>
    </source>
</evidence>
<feature type="compositionally biased region" description="Basic and acidic residues" evidence="1">
    <location>
        <begin position="293"/>
        <end position="328"/>
    </location>
</feature>
<proteinExistence type="predicted"/>
<protein>
    <submittedName>
        <fullName evidence="2">Uncharacterized protein</fullName>
    </submittedName>
</protein>
<organism evidence="2 3">
    <name type="scientific">Lolium multiflorum</name>
    <name type="common">Italian ryegrass</name>
    <name type="synonym">Lolium perenne subsp. multiflorum</name>
    <dbReference type="NCBI Taxonomy" id="4521"/>
    <lineage>
        <taxon>Eukaryota</taxon>
        <taxon>Viridiplantae</taxon>
        <taxon>Streptophyta</taxon>
        <taxon>Embryophyta</taxon>
        <taxon>Tracheophyta</taxon>
        <taxon>Spermatophyta</taxon>
        <taxon>Magnoliopsida</taxon>
        <taxon>Liliopsida</taxon>
        <taxon>Poales</taxon>
        <taxon>Poaceae</taxon>
        <taxon>BOP clade</taxon>
        <taxon>Pooideae</taxon>
        <taxon>Poodae</taxon>
        <taxon>Poeae</taxon>
        <taxon>Poeae Chloroplast Group 2 (Poeae type)</taxon>
        <taxon>Loliodinae</taxon>
        <taxon>Loliinae</taxon>
        <taxon>Lolium</taxon>
    </lineage>
</organism>
<keyword evidence="3" id="KW-1185">Reference proteome</keyword>
<reference evidence="2" key="1">
    <citation type="submission" date="2023-07" db="EMBL/GenBank/DDBJ databases">
        <title>A chromosome-level genome assembly of Lolium multiflorum.</title>
        <authorList>
            <person name="Chen Y."/>
            <person name="Copetti D."/>
            <person name="Kolliker R."/>
            <person name="Studer B."/>
        </authorList>
    </citation>
    <scope>NUCLEOTIDE SEQUENCE</scope>
    <source>
        <strain evidence="2">02402/16</strain>
        <tissue evidence="2">Leaf</tissue>
    </source>
</reference>
<sequence>MRATKDNLSADAIDKRIRVLIKIPRELHVFTYATKTFIRMVPEPRSRRLKKANSEFSSGFLPPATRIRMPHRRRKLLKPHALLRGRSQLLPAPMRNAPAKCLALRPRKAEAEKKRLSLINTSNKGQPAIQHFFKPSGQPPTNSVLQKLTLAQRHAEVSAMLNKVWGKPDEEVRELADLEDSLKEFFAKHKEVRQTTRKLHEDLRVHVLEQIAEIEGLRQHAEKISSCLRPAFKVRDPGLLLFVLTQLFRMHNMFNFLPSEETAKHSSFDELSAKVKVLEAENESLKAFIQESSSKETEARKELSEKHARDLAELNEKLEKPGPRDFRGVQEQGSGSGGGGH</sequence>
<evidence type="ECO:0000256" key="1">
    <source>
        <dbReference type="SAM" id="MobiDB-lite"/>
    </source>
</evidence>
<dbReference type="Proteomes" id="UP001231189">
    <property type="component" value="Unassembled WGS sequence"/>
</dbReference>
<dbReference type="EMBL" id="JAUUTY010000006">
    <property type="protein sequence ID" value="KAK1620579.1"/>
    <property type="molecule type" value="Genomic_DNA"/>
</dbReference>
<evidence type="ECO:0000313" key="3">
    <source>
        <dbReference type="Proteomes" id="UP001231189"/>
    </source>
</evidence>
<feature type="region of interest" description="Disordered" evidence="1">
    <location>
        <begin position="290"/>
        <end position="341"/>
    </location>
</feature>
<gene>
    <name evidence="2" type="ORF">QYE76_026096</name>
</gene>
<accession>A0AAD8RJ16</accession>